<gene>
    <name evidence="5" type="ORF">PSYICH_LOCUS6064</name>
</gene>
<dbReference type="Proteomes" id="UP001153636">
    <property type="component" value="Chromosome 18"/>
</dbReference>
<reference evidence="5" key="1">
    <citation type="submission" date="2022-01" db="EMBL/GenBank/DDBJ databases">
        <authorList>
            <person name="King R."/>
        </authorList>
    </citation>
    <scope>NUCLEOTIDE SEQUENCE</scope>
</reference>
<dbReference type="InterPro" id="IPR006085">
    <property type="entry name" value="XPG_DNA_repair_N"/>
</dbReference>
<dbReference type="OrthoDB" id="25987at2759"/>
<feature type="coiled-coil region" evidence="2">
    <location>
        <begin position="697"/>
        <end position="724"/>
    </location>
</feature>
<dbReference type="InterPro" id="IPR026832">
    <property type="entry name" value="Asteroid"/>
</dbReference>
<evidence type="ECO:0000313" key="5">
    <source>
        <dbReference type="EMBL" id="CAH1104836.1"/>
    </source>
</evidence>
<name>A0A9P0CND3_9CUCU</name>
<keyword evidence="6" id="KW-1185">Reference proteome</keyword>
<dbReference type="Gene3D" id="3.40.50.1010">
    <property type="entry name" value="5'-nuclease"/>
    <property type="match status" value="1"/>
</dbReference>
<evidence type="ECO:0000256" key="1">
    <source>
        <dbReference type="ARBA" id="ARBA00007398"/>
    </source>
</evidence>
<feature type="region of interest" description="Disordered" evidence="3">
    <location>
        <begin position="333"/>
        <end position="373"/>
    </location>
</feature>
<organism evidence="5 6">
    <name type="scientific">Psylliodes chrysocephalus</name>
    <dbReference type="NCBI Taxonomy" id="3402493"/>
    <lineage>
        <taxon>Eukaryota</taxon>
        <taxon>Metazoa</taxon>
        <taxon>Ecdysozoa</taxon>
        <taxon>Arthropoda</taxon>
        <taxon>Hexapoda</taxon>
        <taxon>Insecta</taxon>
        <taxon>Pterygota</taxon>
        <taxon>Neoptera</taxon>
        <taxon>Endopterygota</taxon>
        <taxon>Coleoptera</taxon>
        <taxon>Polyphaga</taxon>
        <taxon>Cucujiformia</taxon>
        <taxon>Chrysomeloidea</taxon>
        <taxon>Chrysomelidae</taxon>
        <taxon>Galerucinae</taxon>
        <taxon>Alticini</taxon>
        <taxon>Psylliodes</taxon>
    </lineage>
</organism>
<keyword evidence="2" id="KW-0175">Coiled coil</keyword>
<accession>A0A9P0CND3</accession>
<dbReference type="InterPro" id="IPR029060">
    <property type="entry name" value="PIN-like_dom_sf"/>
</dbReference>
<protein>
    <recommendedName>
        <fullName evidence="4">XPG N-terminal domain-containing protein</fullName>
    </recommendedName>
</protein>
<comment type="similarity">
    <text evidence="1">Belongs to the asteroid family.</text>
</comment>
<dbReference type="AlphaFoldDB" id="A0A9P0CND3"/>
<evidence type="ECO:0000256" key="3">
    <source>
        <dbReference type="SAM" id="MobiDB-lite"/>
    </source>
</evidence>
<feature type="domain" description="XPG N-terminal" evidence="4">
    <location>
        <begin position="1"/>
        <end position="97"/>
    </location>
</feature>
<feature type="compositionally biased region" description="Basic and acidic residues" evidence="3">
    <location>
        <begin position="342"/>
        <end position="356"/>
    </location>
</feature>
<dbReference type="SUPFAM" id="SSF88723">
    <property type="entry name" value="PIN domain-like"/>
    <property type="match status" value="1"/>
</dbReference>
<dbReference type="Pfam" id="PF00752">
    <property type="entry name" value="XPG_N"/>
    <property type="match status" value="1"/>
</dbReference>
<sequence length="743" mass="86088">MGIRGLTTFIQNRSHLYLEDYELHDTELVIDGNSIACQLYKWHASSNDCFGGDYDKFGKAINNFFEVLKQCNITPFVIFDGGYETRKVATIISRMKNKIKSANQLNPVTETSVSVFPIFLRKTFEHFVNQRGINKVRCDFEGDTDTANIARALGCPILSYDSDYFIFDTLYIPFPNFEMTVRRTKLQNIKTYKYINCKIYSVDKFLKSFDGLEKRSLPMLAVLLGNDYVKRGVFTMFYQNLKIQKCHGNQSDQQKRIKSLLIWLQNETIESALKKVLSRYKKVRRNNIMKKIQEAIKGYNSLDSKYLNYFDVIPILKDKSPKTDLDLSIVNNIHDEEEGSSSEEKEGYSSGEKEEINNDGSSSEEELVFEESSSEVDVPPKFLEKFRKCIYPPSFMDISVQNKYYCVPQIENNSLEQSTMISFDILSAIHKILTNSDDRPLLCIGRKGSEHVGKSQIPLCNIPVPSYNEIETLSKESKENLILDILDIDNTFCSCLKMFPQSWHIFLLTIHYYLKKTLAGWPIIYSLIMSKLLLSYIDKKVGFYRSSKIFNKRFASFTSNQKTESLNTDDIQTSLENISQNDSIGCLKAVITYFEMDDKLTRNYKAFDRNLVHSISQFQSCLLHIGHLNILLDFPYSDFYMPDLLNSTFVYNLTNNLNKRTNLDEYMKILLKDAPGVLYSFQCILDTLRSYIKIEMTQQIAIKKRKKKKRKAKLEEEFENIQFDSDEEVVFDPNNKFAVLGQS</sequence>
<dbReference type="PANTHER" id="PTHR15665:SF1">
    <property type="entry name" value="PROTEIN ASTEROID HOMOLOG 1"/>
    <property type="match status" value="1"/>
</dbReference>
<evidence type="ECO:0000313" key="6">
    <source>
        <dbReference type="Proteomes" id="UP001153636"/>
    </source>
</evidence>
<dbReference type="GO" id="GO:0004518">
    <property type="term" value="F:nuclease activity"/>
    <property type="evidence" value="ECO:0007669"/>
    <property type="project" value="InterPro"/>
</dbReference>
<evidence type="ECO:0000259" key="4">
    <source>
        <dbReference type="Pfam" id="PF00752"/>
    </source>
</evidence>
<dbReference type="PANTHER" id="PTHR15665">
    <property type="entry name" value="ASTEROID PROTEIN"/>
    <property type="match status" value="1"/>
</dbReference>
<feature type="compositionally biased region" description="Acidic residues" evidence="3">
    <location>
        <begin position="362"/>
        <end position="373"/>
    </location>
</feature>
<proteinExistence type="inferred from homology"/>
<evidence type="ECO:0000256" key="2">
    <source>
        <dbReference type="SAM" id="Coils"/>
    </source>
</evidence>
<dbReference type="EMBL" id="OV651830">
    <property type="protein sequence ID" value="CAH1104836.1"/>
    <property type="molecule type" value="Genomic_DNA"/>
</dbReference>